<dbReference type="GO" id="GO:0046872">
    <property type="term" value="F:metal ion binding"/>
    <property type="evidence" value="ECO:0007669"/>
    <property type="project" value="UniProtKB-KW"/>
</dbReference>
<name>A0A7D9HMQ7_PARCT</name>
<comment type="similarity">
    <text evidence="4">In the N-terminal section; belongs to the AAA ATPase family.</text>
</comment>
<reference evidence="17" key="1">
    <citation type="submission" date="2020-04" db="EMBL/GenBank/DDBJ databases">
        <authorList>
            <person name="Alioto T."/>
            <person name="Alioto T."/>
            <person name="Gomez Garrido J."/>
        </authorList>
    </citation>
    <scope>NUCLEOTIDE SEQUENCE</scope>
    <source>
        <strain evidence="17">A484AB</strain>
    </source>
</reference>
<dbReference type="PANTHER" id="PTHR23076">
    <property type="entry name" value="METALLOPROTEASE M41 FTSH"/>
    <property type="match status" value="1"/>
</dbReference>
<keyword evidence="13" id="KW-1133">Transmembrane helix</keyword>
<proteinExistence type="inferred from homology"/>
<keyword evidence="6" id="KW-0812">Transmembrane</keyword>
<dbReference type="InterPro" id="IPR000642">
    <property type="entry name" value="Peptidase_M41"/>
</dbReference>
<comment type="similarity">
    <text evidence="16">Belongs to the AAA ATPase family.</text>
</comment>
<dbReference type="Pfam" id="PF00004">
    <property type="entry name" value="AAA"/>
    <property type="match status" value="1"/>
</dbReference>
<dbReference type="Gene3D" id="1.10.8.60">
    <property type="match status" value="1"/>
</dbReference>
<dbReference type="GO" id="GO:0004222">
    <property type="term" value="F:metalloendopeptidase activity"/>
    <property type="evidence" value="ECO:0007669"/>
    <property type="project" value="InterPro"/>
</dbReference>
<dbReference type="GO" id="GO:0005743">
    <property type="term" value="C:mitochondrial inner membrane"/>
    <property type="evidence" value="ECO:0007669"/>
    <property type="project" value="TreeGrafter"/>
</dbReference>
<keyword evidence="11 16" id="KW-0067">ATP-binding</keyword>
<evidence type="ECO:0000256" key="16">
    <source>
        <dbReference type="RuleBase" id="RU003651"/>
    </source>
</evidence>
<keyword evidence="7" id="KW-0479">Metal-binding</keyword>
<comment type="subcellular location">
    <subcellularLocation>
        <location evidence="2">Membrane</location>
        <topology evidence="2">Multi-pass membrane protein</topology>
    </subcellularLocation>
</comment>
<dbReference type="AlphaFoldDB" id="A0A7D9HMQ7"/>
<dbReference type="EMBL" id="CACRXK020001368">
    <property type="protein sequence ID" value="CAB3988719.1"/>
    <property type="molecule type" value="Genomic_DNA"/>
</dbReference>
<dbReference type="SUPFAM" id="SSF52540">
    <property type="entry name" value="P-loop containing nucleoside triphosphate hydrolases"/>
    <property type="match status" value="1"/>
</dbReference>
<evidence type="ECO:0000256" key="3">
    <source>
        <dbReference type="ARBA" id="ARBA00010044"/>
    </source>
</evidence>
<dbReference type="CDD" id="cd19501">
    <property type="entry name" value="RecA-like_FtsH"/>
    <property type="match status" value="1"/>
</dbReference>
<keyword evidence="10" id="KW-0862">Zinc</keyword>
<dbReference type="GO" id="GO:0004176">
    <property type="term" value="F:ATP-dependent peptidase activity"/>
    <property type="evidence" value="ECO:0007669"/>
    <property type="project" value="InterPro"/>
</dbReference>
<evidence type="ECO:0000256" key="12">
    <source>
        <dbReference type="ARBA" id="ARBA00022946"/>
    </source>
</evidence>
<dbReference type="GO" id="GO:0007005">
    <property type="term" value="P:mitochondrion organization"/>
    <property type="evidence" value="ECO:0007669"/>
    <property type="project" value="TreeGrafter"/>
</dbReference>
<keyword evidence="9" id="KW-0378">Hydrolase</keyword>
<dbReference type="Gene3D" id="1.20.58.760">
    <property type="entry name" value="Peptidase M41"/>
    <property type="match status" value="1"/>
</dbReference>
<evidence type="ECO:0000256" key="10">
    <source>
        <dbReference type="ARBA" id="ARBA00022833"/>
    </source>
</evidence>
<evidence type="ECO:0000256" key="8">
    <source>
        <dbReference type="ARBA" id="ARBA00022741"/>
    </source>
</evidence>
<evidence type="ECO:0000256" key="13">
    <source>
        <dbReference type="ARBA" id="ARBA00022989"/>
    </source>
</evidence>
<accession>A0A7D9HMQ7</accession>
<protein>
    <submittedName>
        <fullName evidence="17">ATP-dependent zinc metalloprotease YME1L1-like</fullName>
    </submittedName>
</protein>
<dbReference type="InterPro" id="IPR003960">
    <property type="entry name" value="ATPase_AAA_CS"/>
</dbReference>
<evidence type="ECO:0000256" key="14">
    <source>
        <dbReference type="ARBA" id="ARBA00023049"/>
    </source>
</evidence>
<dbReference type="FunFam" id="3.40.50.300:FF:000277">
    <property type="entry name" value="ATP-dependent zinc metalloprotease FtsH"/>
    <property type="match status" value="1"/>
</dbReference>
<evidence type="ECO:0000256" key="7">
    <source>
        <dbReference type="ARBA" id="ARBA00022723"/>
    </source>
</evidence>
<dbReference type="InterPro" id="IPR037219">
    <property type="entry name" value="Peptidase_M41-like"/>
</dbReference>
<evidence type="ECO:0000256" key="6">
    <source>
        <dbReference type="ARBA" id="ARBA00022692"/>
    </source>
</evidence>
<dbReference type="PROSITE" id="PS00674">
    <property type="entry name" value="AAA"/>
    <property type="match status" value="1"/>
</dbReference>
<dbReference type="Pfam" id="PF01434">
    <property type="entry name" value="Peptidase_M41"/>
    <property type="match status" value="1"/>
</dbReference>
<dbReference type="InterPro" id="IPR041569">
    <property type="entry name" value="AAA_lid_3"/>
</dbReference>
<dbReference type="SMART" id="SM00382">
    <property type="entry name" value="AAA"/>
    <property type="match status" value="1"/>
</dbReference>
<dbReference type="Proteomes" id="UP001152795">
    <property type="component" value="Unassembled WGS sequence"/>
</dbReference>
<dbReference type="InterPro" id="IPR003593">
    <property type="entry name" value="AAA+_ATPase"/>
</dbReference>
<sequence length="509" mass="55717">LRTLIDPVDQFTKPSVFAILNCAAISFSAHVSWAGCFQSCYINTEIEFMKEPRSSTSTFMTGRVGQNRRNDGRQAQTLVEEAKMELKKVVEFLRSPEKFTKLGGKLPSGILLIGAPGTGKTLLAKAVAGEAGVPFFFCSGAEFDEMFVGVGAARVRNLFAAAKELAPCIIFIDELDAIGGTRSVGDHQPYSRMTLNQLLVELDGFDKTEGIVVIGATNFPEILDKALVRPGRFDSRVTVPMPDVRARKSILELHLGKVQLADDVSLDTLSRGTPGFSGADLANLVNQAALKAASDGHFNVTNEHLDYARDKIIMGPERKSAFIEEKNREVVAYHEGGHALVAHFTPEALPLHKATIVPRGDALGMVAQLPEKDELSWTKKQLLAKLDVCMGGRVAEELVFGKDNVTSGASSDFSQATNIARAMVTKYAMSDKVGPLVIKDDDKLSPELQNAIENEVKRFIKESYERARNILQHYSTEHQRLAKALLQYETLNAEEIAAIIQGKSIEKTH</sequence>
<dbReference type="Pfam" id="PF17862">
    <property type="entry name" value="AAA_lid_3"/>
    <property type="match status" value="1"/>
</dbReference>
<dbReference type="Gene3D" id="3.40.50.300">
    <property type="entry name" value="P-loop containing nucleotide triphosphate hydrolases"/>
    <property type="match status" value="1"/>
</dbReference>
<keyword evidence="18" id="KW-1185">Reference proteome</keyword>
<comment type="cofactor">
    <cofactor evidence="1">
        <name>Zn(2+)</name>
        <dbReference type="ChEBI" id="CHEBI:29105"/>
    </cofactor>
</comment>
<dbReference type="InterPro" id="IPR027417">
    <property type="entry name" value="P-loop_NTPase"/>
</dbReference>
<evidence type="ECO:0000256" key="15">
    <source>
        <dbReference type="ARBA" id="ARBA00023136"/>
    </source>
</evidence>
<keyword evidence="14 17" id="KW-0482">Metalloprotease</keyword>
<keyword evidence="12" id="KW-0809">Transit peptide</keyword>
<evidence type="ECO:0000313" key="17">
    <source>
        <dbReference type="EMBL" id="CAB3988719.1"/>
    </source>
</evidence>
<keyword evidence="15" id="KW-0472">Membrane</keyword>
<dbReference type="FunFam" id="1.10.8.60:FF:000001">
    <property type="entry name" value="ATP-dependent zinc metalloprotease FtsH"/>
    <property type="match status" value="1"/>
</dbReference>
<dbReference type="SUPFAM" id="SSF140990">
    <property type="entry name" value="FtsH protease domain-like"/>
    <property type="match status" value="1"/>
</dbReference>
<dbReference type="GO" id="GO:0005524">
    <property type="term" value="F:ATP binding"/>
    <property type="evidence" value="ECO:0007669"/>
    <property type="project" value="UniProtKB-KW"/>
</dbReference>
<organism evidence="17 18">
    <name type="scientific">Paramuricea clavata</name>
    <name type="common">Red gorgonian</name>
    <name type="synonym">Violescent sea-whip</name>
    <dbReference type="NCBI Taxonomy" id="317549"/>
    <lineage>
        <taxon>Eukaryota</taxon>
        <taxon>Metazoa</taxon>
        <taxon>Cnidaria</taxon>
        <taxon>Anthozoa</taxon>
        <taxon>Octocorallia</taxon>
        <taxon>Malacalcyonacea</taxon>
        <taxon>Plexauridae</taxon>
        <taxon>Paramuricea</taxon>
    </lineage>
</organism>
<keyword evidence="8 16" id="KW-0547">Nucleotide-binding</keyword>
<keyword evidence="5" id="KW-0645">Protease</keyword>
<feature type="non-terminal residue" evidence="17">
    <location>
        <position position="509"/>
    </location>
</feature>
<dbReference type="PANTHER" id="PTHR23076:SF97">
    <property type="entry name" value="ATP-DEPENDENT ZINC METALLOPROTEASE YME1L1"/>
    <property type="match status" value="1"/>
</dbReference>
<dbReference type="GO" id="GO:0016887">
    <property type="term" value="F:ATP hydrolysis activity"/>
    <property type="evidence" value="ECO:0007669"/>
    <property type="project" value="InterPro"/>
</dbReference>
<dbReference type="InterPro" id="IPR003959">
    <property type="entry name" value="ATPase_AAA_core"/>
</dbReference>
<comment type="caution">
    <text evidence="17">The sequence shown here is derived from an EMBL/GenBank/DDBJ whole genome shotgun (WGS) entry which is preliminary data.</text>
</comment>
<evidence type="ECO:0000313" key="18">
    <source>
        <dbReference type="Proteomes" id="UP001152795"/>
    </source>
</evidence>
<dbReference type="GO" id="GO:0006515">
    <property type="term" value="P:protein quality control for misfolded or incompletely synthesized proteins"/>
    <property type="evidence" value="ECO:0007669"/>
    <property type="project" value="TreeGrafter"/>
</dbReference>
<evidence type="ECO:0000256" key="1">
    <source>
        <dbReference type="ARBA" id="ARBA00001947"/>
    </source>
</evidence>
<evidence type="ECO:0000256" key="5">
    <source>
        <dbReference type="ARBA" id="ARBA00022670"/>
    </source>
</evidence>
<comment type="similarity">
    <text evidence="3">In the C-terminal section; belongs to the peptidase M41 family.</text>
</comment>
<evidence type="ECO:0000256" key="2">
    <source>
        <dbReference type="ARBA" id="ARBA00004141"/>
    </source>
</evidence>
<evidence type="ECO:0000256" key="9">
    <source>
        <dbReference type="ARBA" id="ARBA00022801"/>
    </source>
</evidence>
<evidence type="ECO:0000256" key="4">
    <source>
        <dbReference type="ARBA" id="ARBA00010550"/>
    </source>
</evidence>
<gene>
    <name evidence="17" type="ORF">PACLA_8A059538</name>
</gene>
<evidence type="ECO:0000256" key="11">
    <source>
        <dbReference type="ARBA" id="ARBA00022840"/>
    </source>
</evidence>
<dbReference type="FunFam" id="1.20.58.760:FF:000002">
    <property type="entry name" value="ATP-dependent zinc metalloprotease FtsH"/>
    <property type="match status" value="1"/>
</dbReference>